<dbReference type="InterPro" id="IPR004156">
    <property type="entry name" value="OATP"/>
</dbReference>
<feature type="transmembrane region" description="Helical" evidence="8">
    <location>
        <begin position="269"/>
        <end position="291"/>
    </location>
</feature>
<dbReference type="InterPro" id="IPR002350">
    <property type="entry name" value="Kazal_dom"/>
</dbReference>
<evidence type="ECO:0000256" key="4">
    <source>
        <dbReference type="ARBA" id="ARBA00022692"/>
    </source>
</evidence>
<dbReference type="KEGG" id="foc:113218086"/>
<dbReference type="InterPro" id="IPR036058">
    <property type="entry name" value="Kazal_dom_sf"/>
</dbReference>
<feature type="transmembrane region" description="Helical" evidence="8">
    <location>
        <begin position="83"/>
        <end position="101"/>
    </location>
</feature>
<evidence type="ECO:0000313" key="11">
    <source>
        <dbReference type="RefSeq" id="XP_026294065.1"/>
    </source>
</evidence>
<comment type="subcellular location">
    <subcellularLocation>
        <location evidence="1 8">Cell membrane</location>
        <topology evidence="1 8">Multi-pass membrane protein</topology>
    </subcellularLocation>
</comment>
<feature type="transmembrane region" description="Helical" evidence="8">
    <location>
        <begin position="686"/>
        <end position="709"/>
    </location>
</feature>
<evidence type="ECO:0000256" key="7">
    <source>
        <dbReference type="ARBA" id="ARBA00023157"/>
    </source>
</evidence>
<dbReference type="OrthoDB" id="5062115at2759"/>
<dbReference type="PANTHER" id="PTHR11388">
    <property type="entry name" value="ORGANIC ANION TRANSPORTER"/>
    <property type="match status" value="1"/>
</dbReference>
<dbReference type="InterPro" id="IPR036259">
    <property type="entry name" value="MFS_trans_sf"/>
</dbReference>
<feature type="transmembrane region" description="Helical" evidence="8">
    <location>
        <begin position="380"/>
        <end position="399"/>
    </location>
</feature>
<keyword evidence="6 8" id="KW-0472">Membrane</keyword>
<proteinExistence type="inferred from homology"/>
<reference evidence="11" key="1">
    <citation type="submission" date="2025-08" db="UniProtKB">
        <authorList>
            <consortium name="RefSeq"/>
        </authorList>
    </citation>
    <scope>IDENTIFICATION</scope>
    <source>
        <tissue evidence="11">Whole organism</tissue>
    </source>
</reference>
<feature type="transmembrane region" description="Helical" evidence="8">
    <location>
        <begin position="121"/>
        <end position="143"/>
    </location>
</feature>
<keyword evidence="4 8" id="KW-0812">Transmembrane</keyword>
<name>A0A6J1TRB0_FRAOC</name>
<keyword evidence="3" id="KW-1003">Cell membrane</keyword>
<dbReference type="GO" id="GO:0006811">
    <property type="term" value="P:monoatomic ion transport"/>
    <property type="evidence" value="ECO:0007669"/>
    <property type="project" value="UniProtKB-KW"/>
</dbReference>
<feature type="domain" description="Kazal-like" evidence="9">
    <location>
        <begin position="488"/>
        <end position="545"/>
    </location>
</feature>
<evidence type="ECO:0000256" key="6">
    <source>
        <dbReference type="ARBA" id="ARBA00023136"/>
    </source>
</evidence>
<feature type="transmembrane region" description="Helical" evidence="8">
    <location>
        <begin position="311"/>
        <end position="331"/>
    </location>
</feature>
<dbReference type="AlphaFoldDB" id="A0A6J1TRB0"/>
<dbReference type="Pfam" id="PF03137">
    <property type="entry name" value="OATP"/>
    <property type="match status" value="1"/>
</dbReference>
<dbReference type="PANTHER" id="PTHR11388:SF76">
    <property type="entry name" value="SOLUTE CARRIER ORGANIC ANION TRANSPORTER FAMILY MEMBER"/>
    <property type="match status" value="1"/>
</dbReference>
<comment type="similarity">
    <text evidence="2 8">Belongs to the organo anion transporter (TC 2.A.60) family.</text>
</comment>
<evidence type="ECO:0000256" key="2">
    <source>
        <dbReference type="ARBA" id="ARBA00009657"/>
    </source>
</evidence>
<dbReference type="RefSeq" id="XP_026294065.1">
    <property type="nucleotide sequence ID" value="XM_026438280.2"/>
</dbReference>
<dbReference type="GeneID" id="113218086"/>
<sequence length="791" mass="86192">MSATEKDKDSNGAAVRAPLLERNLAAAGDAKKNSSSSPVIVAPDARKSDLEDLYRDLPITEETSCGIGIIRGAWLQRFATKNVYVLVYGLLGCIFSASYAYSNGIITTLEKRFKIPSKTIGVITVGNDFTQLFVSVFLSYYAGKGHRPRWIAFGIYTVVLYCLLTALPHLMYGPGEDSLALTVEHGAVFDRNASREERDKMERKLMCALEGQPAIQCDAEEGNLAPVAILFLAQLVSGIGGSLYYTIGVSYMDDNIKKDKTPALISFSYFLRMLGPCIGYALASFCLKLYISPSLSPTIDNTDPRWLGAWWLGWIILAALLFLFASVLGLFPKMLPRAAARRAAAKELKEKEGGVAEEHSSASLKDMLLTFKRLMQNPTLMCNNAASVFYFFGYMPYWIYMPKYIETQYRQSASSSSLVTGTVGIVFSGIGILLSGLVITKYRPNARQMALWNTFVGLVSAAGIISYIFLGCPDNDSYGGLLKPNGELETSFQCNAGCLCEYVKYSPVCASDGYTTYISACHAGCRDYDRLPSGAKVYQNCSCIAPLPGNATTLLHETTTLATTTPAASPRPFGTDTFTAGGIATPGACPVDCSHMFYMFLAVVCVLKFSGATGRATNFLVSVRCVEEKDKPVAMGLGITLMSLFAFMPSPIFFGYLMDATCLVWGKTCSGNGNCWLYNGESLRYLLNLTSAGFVLIGTLFDAGVWYFVKDVQIFDDEDVKPVVSAVQPEAQMYSSKLHLDQAGRRESDDAAAAGCELKDLSQLQNNILNHISQNSDRSGGLPQEEANNKH</sequence>
<evidence type="ECO:0000256" key="5">
    <source>
        <dbReference type="ARBA" id="ARBA00022989"/>
    </source>
</evidence>
<dbReference type="NCBIfam" id="TIGR00805">
    <property type="entry name" value="oat"/>
    <property type="match status" value="1"/>
</dbReference>
<dbReference type="GO" id="GO:0016323">
    <property type="term" value="C:basolateral plasma membrane"/>
    <property type="evidence" value="ECO:0007669"/>
    <property type="project" value="TreeGrafter"/>
</dbReference>
<evidence type="ECO:0000256" key="8">
    <source>
        <dbReference type="RuleBase" id="RU362056"/>
    </source>
</evidence>
<evidence type="ECO:0000256" key="1">
    <source>
        <dbReference type="ARBA" id="ARBA00004651"/>
    </source>
</evidence>
<accession>A0A6J1TRB0</accession>
<evidence type="ECO:0000313" key="10">
    <source>
        <dbReference type="Proteomes" id="UP000504606"/>
    </source>
</evidence>
<feature type="transmembrane region" description="Helical" evidence="8">
    <location>
        <begin position="633"/>
        <end position="657"/>
    </location>
</feature>
<feature type="transmembrane region" description="Helical" evidence="8">
    <location>
        <begin position="451"/>
        <end position="470"/>
    </location>
</feature>
<dbReference type="Pfam" id="PF07648">
    <property type="entry name" value="Kazal_2"/>
    <property type="match status" value="1"/>
</dbReference>
<feature type="transmembrane region" description="Helical" evidence="8">
    <location>
        <begin position="419"/>
        <end position="439"/>
    </location>
</feature>
<keyword evidence="7" id="KW-1015">Disulfide bond</keyword>
<dbReference type="SUPFAM" id="SSF103473">
    <property type="entry name" value="MFS general substrate transporter"/>
    <property type="match status" value="1"/>
</dbReference>
<dbReference type="CDD" id="cd17336">
    <property type="entry name" value="MFS_SLCO_OATP"/>
    <property type="match status" value="1"/>
</dbReference>
<keyword evidence="10" id="KW-1185">Reference proteome</keyword>
<dbReference type="GO" id="GO:0015347">
    <property type="term" value="F:sodium-independent organic anion transmembrane transporter activity"/>
    <property type="evidence" value="ECO:0007669"/>
    <property type="project" value="TreeGrafter"/>
</dbReference>
<protein>
    <recommendedName>
        <fullName evidence="8">Solute carrier organic anion transporter family member</fullName>
    </recommendedName>
</protein>
<dbReference type="PROSITE" id="PS51465">
    <property type="entry name" value="KAZAL_2"/>
    <property type="match status" value="1"/>
</dbReference>
<feature type="transmembrane region" description="Helical" evidence="8">
    <location>
        <begin position="596"/>
        <end position="621"/>
    </location>
</feature>
<evidence type="ECO:0000256" key="3">
    <source>
        <dbReference type="ARBA" id="ARBA00022475"/>
    </source>
</evidence>
<dbReference type="Proteomes" id="UP000504606">
    <property type="component" value="Unplaced"/>
</dbReference>
<evidence type="ECO:0000259" key="9">
    <source>
        <dbReference type="PROSITE" id="PS51465"/>
    </source>
</evidence>
<keyword evidence="8" id="KW-0406">Ion transport</keyword>
<keyword evidence="8" id="KW-0813">Transport</keyword>
<dbReference type="GO" id="GO:0043252">
    <property type="term" value="P:sodium-independent organic anion transport"/>
    <property type="evidence" value="ECO:0007669"/>
    <property type="project" value="TreeGrafter"/>
</dbReference>
<gene>
    <name evidence="11" type="primary">LOC113218086</name>
</gene>
<dbReference type="SUPFAM" id="SSF100895">
    <property type="entry name" value="Kazal-type serine protease inhibitors"/>
    <property type="match status" value="1"/>
</dbReference>
<dbReference type="Gene3D" id="1.20.1250.20">
    <property type="entry name" value="MFS general substrate transporter like domains"/>
    <property type="match status" value="1"/>
</dbReference>
<feature type="transmembrane region" description="Helical" evidence="8">
    <location>
        <begin position="228"/>
        <end position="248"/>
    </location>
</feature>
<keyword evidence="5 8" id="KW-1133">Transmembrane helix</keyword>
<organism evidence="10 11">
    <name type="scientific">Frankliniella occidentalis</name>
    <name type="common">Western flower thrips</name>
    <name type="synonym">Euthrips occidentalis</name>
    <dbReference type="NCBI Taxonomy" id="133901"/>
    <lineage>
        <taxon>Eukaryota</taxon>
        <taxon>Metazoa</taxon>
        <taxon>Ecdysozoa</taxon>
        <taxon>Arthropoda</taxon>
        <taxon>Hexapoda</taxon>
        <taxon>Insecta</taxon>
        <taxon>Pterygota</taxon>
        <taxon>Neoptera</taxon>
        <taxon>Paraneoptera</taxon>
        <taxon>Thysanoptera</taxon>
        <taxon>Terebrantia</taxon>
        <taxon>Thripoidea</taxon>
        <taxon>Thripidae</taxon>
        <taxon>Frankliniella</taxon>
    </lineage>
</organism>
<feature type="transmembrane region" description="Helical" evidence="8">
    <location>
        <begin position="150"/>
        <end position="172"/>
    </location>
</feature>